<dbReference type="OrthoDB" id="2546510at2759"/>
<dbReference type="InterPro" id="IPR037176">
    <property type="entry name" value="Osmotin/thaumatin-like_sf"/>
</dbReference>
<name>V5GQ35_KALBG</name>
<dbReference type="Proteomes" id="UP000019377">
    <property type="component" value="Unassembled WGS sequence"/>
</dbReference>
<dbReference type="OMA" id="HSCPPTF"/>
<dbReference type="GeneID" id="27418210"/>
<evidence type="ECO:0000256" key="1">
    <source>
        <dbReference type="SAM" id="SignalP"/>
    </source>
</evidence>
<keyword evidence="1" id="KW-0732">Signal</keyword>
<feature type="chain" id="PRO_5004733926" description="Osmotin, thaumatin-like protein" evidence="1">
    <location>
        <begin position="21"/>
        <end position="180"/>
    </location>
</feature>
<feature type="signal peptide" evidence="1">
    <location>
        <begin position="1"/>
        <end position="20"/>
    </location>
</feature>
<accession>V5GQ35</accession>
<dbReference type="SUPFAM" id="SSF49870">
    <property type="entry name" value="Osmotin, thaumatin-like protein"/>
    <property type="match status" value="1"/>
</dbReference>
<evidence type="ECO:0000313" key="3">
    <source>
        <dbReference type="Proteomes" id="UP000019377"/>
    </source>
</evidence>
<keyword evidence="3" id="KW-1185">Reference proteome</keyword>
<dbReference type="RefSeq" id="XP_016293026.1">
    <property type="nucleotide sequence ID" value="XM_016435584.1"/>
</dbReference>
<evidence type="ECO:0008006" key="4">
    <source>
        <dbReference type="Google" id="ProtNLM"/>
    </source>
</evidence>
<dbReference type="HOGENOM" id="CLU_1503247_0_0_1"/>
<dbReference type="AlphaFoldDB" id="V5GQ35"/>
<reference evidence="3" key="1">
    <citation type="journal article" date="2013" name="Genome Announc.">
        <title>Draft genome sequence of Pseudozyma brasiliensis sp. nov. strain GHG001, a high producer of endo-1,4-xylanase isolated from an insect pest of sugarcane.</title>
        <authorList>
            <person name="Oliveira J.V.D.C."/>
            <person name="dos Santos R.A.C."/>
            <person name="Borges T.A."/>
            <person name="Riano-Pachon D.M."/>
            <person name="Goldman G.H."/>
        </authorList>
    </citation>
    <scope>NUCLEOTIDE SEQUENCE [LARGE SCALE GENOMIC DNA]</scope>
    <source>
        <strain evidence="3">GHG001</strain>
    </source>
</reference>
<protein>
    <recommendedName>
        <fullName evidence="4">Osmotin, thaumatin-like protein</fullName>
    </recommendedName>
</protein>
<organism evidence="2 3">
    <name type="scientific">Kalmanozyma brasiliensis (strain GHG001)</name>
    <name type="common">Yeast</name>
    <name type="synonym">Pseudozyma brasiliensis</name>
    <dbReference type="NCBI Taxonomy" id="1365824"/>
    <lineage>
        <taxon>Eukaryota</taxon>
        <taxon>Fungi</taxon>
        <taxon>Dikarya</taxon>
        <taxon>Basidiomycota</taxon>
        <taxon>Ustilaginomycotina</taxon>
        <taxon>Ustilaginomycetes</taxon>
        <taxon>Ustilaginales</taxon>
        <taxon>Ustilaginaceae</taxon>
        <taxon>Kalmanozyma</taxon>
    </lineage>
</organism>
<sequence>MVAILRTLVALATLASLALSVPVHTSRSSKITFIVTNRCKHSFAPIFLPALPGKPSWSTLKHGKTERYSFFSDDYRGKVFSPLRQANTTTGEGATQGELDLYSGDYDISVANGFNVGMYMQLLGQQEEGYCQAAICGSKTCKDAYHKESGLMTASRKGDDTVKPNHSCPPTFSTWNIQFC</sequence>
<gene>
    <name evidence="2" type="ORF">PSEUBRA_SCAF19g03277</name>
</gene>
<dbReference type="eggNOG" id="ENOG502RCF6">
    <property type="taxonomic scope" value="Eukaryota"/>
</dbReference>
<dbReference type="EMBL" id="KI545861">
    <property type="protein sequence ID" value="EST08037.1"/>
    <property type="molecule type" value="Genomic_DNA"/>
</dbReference>
<proteinExistence type="predicted"/>
<evidence type="ECO:0000313" key="2">
    <source>
        <dbReference type="EMBL" id="EST08037.1"/>
    </source>
</evidence>